<keyword evidence="2" id="KW-1185">Reference proteome</keyword>
<protein>
    <submittedName>
        <fullName evidence="1">Uncharacterized protein</fullName>
    </submittedName>
</protein>
<dbReference type="EMBL" id="CP047656">
    <property type="protein sequence ID" value="QHJ11705.1"/>
    <property type="molecule type" value="Genomic_DNA"/>
</dbReference>
<evidence type="ECO:0000313" key="1">
    <source>
        <dbReference type="EMBL" id="QHJ11705.1"/>
    </source>
</evidence>
<dbReference type="AlphaFoldDB" id="A0A857JI62"/>
<dbReference type="RefSeq" id="WP_160179488.1">
    <property type="nucleotide sequence ID" value="NZ_CP047656.1"/>
</dbReference>
<evidence type="ECO:0000313" key="2">
    <source>
        <dbReference type="Proteomes" id="UP000464524"/>
    </source>
</evidence>
<dbReference type="Proteomes" id="UP000464524">
    <property type="component" value="Chromosome"/>
</dbReference>
<organism evidence="1 2">
    <name type="scientific">Paraglaciecola mesophila</name>
    <dbReference type="NCBI Taxonomy" id="197222"/>
    <lineage>
        <taxon>Bacteria</taxon>
        <taxon>Pseudomonadati</taxon>
        <taxon>Pseudomonadota</taxon>
        <taxon>Gammaproteobacteria</taxon>
        <taxon>Alteromonadales</taxon>
        <taxon>Alteromonadaceae</taxon>
        <taxon>Paraglaciecola</taxon>
    </lineage>
</organism>
<sequence length="192" mass="22019">MIGFTHIQLTETQRQRVTYPAKPKMGTAAVLAQLLPRLTVNTPSERYQALTDLDYYMREETERLLARIETHLEILVERIEGMANHSQPAQFSLTVSNGICELKGEFPFGLDEKLNQDPWLMDAFAWLIPNYLALVHSLELRAFSYAYQRCRAKAVVAYQHLDEPNHGLAVVVMFSAGKARWQVNTPQTIYHL</sequence>
<name>A0A857JI62_9ALTE</name>
<accession>A0A857JI62</accession>
<reference evidence="1 2" key="1">
    <citation type="submission" date="2019-12" db="EMBL/GenBank/DDBJ databases">
        <title>Genome sequencing and assembly of endphytes of Porphyra tenera.</title>
        <authorList>
            <person name="Park J.M."/>
            <person name="Shin R."/>
            <person name="Jo S.H."/>
        </authorList>
    </citation>
    <scope>NUCLEOTIDE SEQUENCE [LARGE SCALE GENOMIC DNA]</scope>
    <source>
        <strain evidence="1 2">GPM4</strain>
    </source>
</reference>
<dbReference type="KEGG" id="pmes:FX988_01940"/>
<dbReference type="OrthoDB" id="6385881at2"/>
<proteinExistence type="predicted"/>
<gene>
    <name evidence="1" type="ORF">FX988_01940</name>
</gene>